<proteinExistence type="predicted"/>
<dbReference type="Gene3D" id="2.70.98.10">
    <property type="match status" value="1"/>
</dbReference>
<dbReference type="Pfam" id="PF01263">
    <property type="entry name" value="Aldose_epim"/>
    <property type="match status" value="1"/>
</dbReference>
<gene>
    <name evidence="2" type="ORF">FYJ63_01560</name>
</gene>
<dbReference type="EMBL" id="VUMY01000002">
    <property type="protein sequence ID" value="MST48951.1"/>
    <property type="molecule type" value="Genomic_DNA"/>
</dbReference>
<reference evidence="2 3" key="1">
    <citation type="submission" date="2019-08" db="EMBL/GenBank/DDBJ databases">
        <title>In-depth cultivation of the pig gut microbiome towards novel bacterial diversity and tailored functional studies.</title>
        <authorList>
            <person name="Wylensek D."/>
            <person name="Hitch T.C.A."/>
            <person name="Clavel T."/>
        </authorList>
    </citation>
    <scope>NUCLEOTIDE SEQUENCE [LARGE SCALE GENOMIC DNA]</scope>
    <source>
        <strain evidence="2 3">RF-GAM-744-WT-7</strain>
    </source>
</reference>
<evidence type="ECO:0000256" key="1">
    <source>
        <dbReference type="SAM" id="MobiDB-lite"/>
    </source>
</evidence>
<sequence>MSEDALEIKAGPYKADISPFGGGLWSLTYEDEPLVTEPPHWIPVAFDAGCLLAPWPNRTEDGTYEFGGKTRHLSITEPWRNNSIHGFVRHLHWRERGRSEREVRITVSTERQAGWPWAMDYEMRWEVSSQDGLIGEFRAVNAGDAPCPFGFGWHPYLSAFGASIDECTMKLPPVLDLPLDPKRKLPTGEPAPHAVFEEASGGGIPMSGQWFDHALRVVGGVSKGASVPAQKFSKGEPVPTRELPKSGPGPAGASHKQPPVSKGTSETPALNPPVTSPSKPTVTCQLLGPDGRGVELWAGDWCRWLQVYTADAAHDEAFPGIENGRALAIEPMTCPPNMLASGVDRLTLQPGEARCFRFGIRAL</sequence>
<evidence type="ECO:0000313" key="3">
    <source>
        <dbReference type="Proteomes" id="UP000442535"/>
    </source>
</evidence>
<dbReference type="InterPro" id="IPR014718">
    <property type="entry name" value="GH-type_carb-bd"/>
</dbReference>
<dbReference type="SUPFAM" id="SSF74650">
    <property type="entry name" value="Galactose mutarotase-like"/>
    <property type="match status" value="2"/>
</dbReference>
<comment type="caution">
    <text evidence="2">The sequence shown here is derived from an EMBL/GenBank/DDBJ whole genome shotgun (WGS) entry which is preliminary data.</text>
</comment>
<dbReference type="InterPro" id="IPR008183">
    <property type="entry name" value="Aldose_1/G6P_1-epimerase"/>
</dbReference>
<accession>A0A7K0K0E2</accession>
<keyword evidence="3" id="KW-1185">Reference proteome</keyword>
<name>A0A7K0K0E2_9ACTO</name>
<dbReference type="Proteomes" id="UP000442535">
    <property type="component" value="Unassembled WGS sequence"/>
</dbReference>
<dbReference type="GO" id="GO:0030246">
    <property type="term" value="F:carbohydrate binding"/>
    <property type="evidence" value="ECO:0007669"/>
    <property type="project" value="InterPro"/>
</dbReference>
<dbReference type="RefSeq" id="WP_154543148.1">
    <property type="nucleotide sequence ID" value="NZ_VUMY01000002.1"/>
</dbReference>
<protein>
    <submittedName>
        <fullName evidence="2">Aldose epimerase</fullName>
    </submittedName>
</protein>
<dbReference type="GO" id="GO:0005975">
    <property type="term" value="P:carbohydrate metabolic process"/>
    <property type="evidence" value="ECO:0007669"/>
    <property type="project" value="InterPro"/>
</dbReference>
<organism evidence="2 3">
    <name type="scientific">Mobiluncus porci</name>
    <dbReference type="NCBI Taxonomy" id="2652278"/>
    <lineage>
        <taxon>Bacteria</taxon>
        <taxon>Bacillati</taxon>
        <taxon>Actinomycetota</taxon>
        <taxon>Actinomycetes</taxon>
        <taxon>Actinomycetales</taxon>
        <taxon>Actinomycetaceae</taxon>
        <taxon>Mobiluncus</taxon>
    </lineage>
</organism>
<dbReference type="GO" id="GO:0016853">
    <property type="term" value="F:isomerase activity"/>
    <property type="evidence" value="ECO:0007669"/>
    <property type="project" value="InterPro"/>
</dbReference>
<feature type="region of interest" description="Disordered" evidence="1">
    <location>
        <begin position="227"/>
        <end position="282"/>
    </location>
</feature>
<evidence type="ECO:0000313" key="2">
    <source>
        <dbReference type="EMBL" id="MST48951.1"/>
    </source>
</evidence>
<dbReference type="AlphaFoldDB" id="A0A7K0K0E2"/>
<dbReference type="InterPro" id="IPR011013">
    <property type="entry name" value="Gal_mutarotase_sf_dom"/>
</dbReference>